<comment type="caution">
    <text evidence="2">The sequence shown here is derived from an EMBL/GenBank/DDBJ whole genome shotgun (WGS) entry which is preliminary data.</text>
</comment>
<evidence type="ECO:0000256" key="1">
    <source>
        <dbReference type="SAM" id="SignalP"/>
    </source>
</evidence>
<dbReference type="EMBL" id="SOPX01000002">
    <property type="protein sequence ID" value="TFB30755.1"/>
    <property type="molecule type" value="Genomic_DNA"/>
</dbReference>
<dbReference type="OrthoDB" id="1118003at2"/>
<keyword evidence="5" id="KW-1185">Reference proteome</keyword>
<evidence type="ECO:0000313" key="5">
    <source>
        <dbReference type="Proteomes" id="UP000297429"/>
    </source>
</evidence>
<dbReference type="SUPFAM" id="SSF56925">
    <property type="entry name" value="OMPA-like"/>
    <property type="match status" value="1"/>
</dbReference>
<gene>
    <name evidence="2" type="ORF">BCL90_0096</name>
    <name evidence="3" type="ORF">E3V97_08945</name>
</gene>
<dbReference type="InterPro" id="IPR011250">
    <property type="entry name" value="OMP/PagP_B-barrel"/>
</dbReference>
<reference evidence="2 4" key="1">
    <citation type="submission" date="2018-10" db="EMBL/GenBank/DDBJ databases">
        <title>Genomic Encyclopedia of Archaeal and Bacterial Type Strains, Phase II (KMG-II): from individual species to whole genera.</title>
        <authorList>
            <person name="Goeker M."/>
        </authorList>
    </citation>
    <scope>NUCLEOTIDE SEQUENCE [LARGE SCALE GENOMIC DNA]</scope>
    <source>
        <strain evidence="2 4">DSM 19624</strain>
    </source>
</reference>
<dbReference type="RefSeq" id="WP_121281999.1">
    <property type="nucleotide sequence ID" value="NZ_RCCK01000010.1"/>
</dbReference>
<evidence type="ECO:0000313" key="2">
    <source>
        <dbReference type="EMBL" id="RLJ79403.1"/>
    </source>
</evidence>
<evidence type="ECO:0000313" key="4">
    <source>
        <dbReference type="Proteomes" id="UP000273898"/>
    </source>
</evidence>
<dbReference type="Proteomes" id="UP000273898">
    <property type="component" value="Unassembled WGS sequence"/>
</dbReference>
<dbReference type="Gene3D" id="2.40.160.20">
    <property type="match status" value="1"/>
</dbReference>
<feature type="chain" id="PRO_5044605817" evidence="1">
    <location>
        <begin position="21"/>
        <end position="209"/>
    </location>
</feature>
<dbReference type="Proteomes" id="UP000297429">
    <property type="component" value="Unassembled WGS sequence"/>
</dbReference>
<dbReference type="AlphaFoldDB" id="A0A497Y7F6"/>
<keyword evidence="1" id="KW-0732">Signal</keyword>
<sequence>MKKQLFVLAVFMAAGVVAMAQSASKGKVLPKTKVERERKVSVKNTTSIRAYGKGDQLLNVGIGIGSPFFGSGYAASLPVNPSVSFEKGITDEISVGGQLAYASSKYDLNTAGANYSFKQNAFYIGARGSYHFNELLELAPKFDVYGGASLGYVIASVSDSEGFNGATGSGIGFGLFAGGKYYLSNHTALFTELGYQSLGLLNVGVAFKL</sequence>
<dbReference type="EMBL" id="RCCK01000010">
    <property type="protein sequence ID" value="RLJ79403.1"/>
    <property type="molecule type" value="Genomic_DNA"/>
</dbReference>
<feature type="signal peptide" evidence="1">
    <location>
        <begin position="1"/>
        <end position="20"/>
    </location>
</feature>
<protein>
    <submittedName>
        <fullName evidence="2">Outer membrane protein with beta-barrel domain</fullName>
    </submittedName>
</protein>
<evidence type="ECO:0000313" key="3">
    <source>
        <dbReference type="EMBL" id="TFB30755.1"/>
    </source>
</evidence>
<proteinExistence type="predicted"/>
<name>A0A497Y7F6_9SPHI</name>
<accession>A0A497Y7F6</accession>
<organism evidence="2 4">
    <name type="scientific">Pedobacter alluvionis</name>
    <dbReference type="NCBI Taxonomy" id="475253"/>
    <lineage>
        <taxon>Bacteria</taxon>
        <taxon>Pseudomonadati</taxon>
        <taxon>Bacteroidota</taxon>
        <taxon>Sphingobacteriia</taxon>
        <taxon>Sphingobacteriales</taxon>
        <taxon>Sphingobacteriaceae</taxon>
        <taxon>Pedobacter</taxon>
    </lineage>
</organism>
<reference evidence="3 5" key="2">
    <citation type="submission" date="2019-03" db="EMBL/GenBank/DDBJ databases">
        <authorList>
            <person name="He R.-H."/>
        </authorList>
    </citation>
    <scope>NUCLEOTIDE SEQUENCE [LARGE SCALE GENOMIC DNA]</scope>
    <source>
        <strain evidence="3 5">DSM 19624</strain>
    </source>
</reference>